<dbReference type="AlphaFoldDB" id="A0A854DPI4"/>
<name>A0A854DPI4_XANOO</name>
<reference evidence="3" key="1">
    <citation type="submission" date="2015-01" db="EMBL/GenBank/DDBJ databases">
        <title>Population genomics of rice bacterial leaf blight strains from India.</title>
        <authorList>
            <person name="Midha S."/>
            <person name="Anil M.G."/>
            <person name="Mishra D."/>
            <person name="Brahma K."/>
            <person name="Laha G.S."/>
            <person name="Sundaram R.M."/>
            <person name="Sonti R.V."/>
            <person name="Patil P.B."/>
        </authorList>
    </citation>
    <scope>NUCLEOTIDE SEQUENCE</scope>
    <source>
        <strain evidence="3">BXO512</strain>
    </source>
</reference>
<evidence type="ECO:0000313" key="3">
    <source>
        <dbReference type="EMBL" id="OLG94332.1"/>
    </source>
</evidence>
<comment type="caution">
    <text evidence="3">The sequence shown here is derived from an EMBL/GenBank/DDBJ whole genome shotgun (WGS) entry which is preliminary data.</text>
</comment>
<dbReference type="PROSITE" id="PS50110">
    <property type="entry name" value="RESPONSE_REGULATORY"/>
    <property type="match status" value="1"/>
</dbReference>
<feature type="non-terminal residue" evidence="3">
    <location>
        <position position="63"/>
    </location>
</feature>
<evidence type="ECO:0000259" key="2">
    <source>
        <dbReference type="PROSITE" id="PS50110"/>
    </source>
</evidence>
<dbReference type="EMBL" id="JXEA01000025">
    <property type="protein sequence ID" value="OLG94332.1"/>
    <property type="molecule type" value="Genomic_DNA"/>
</dbReference>
<comment type="caution">
    <text evidence="1">Lacks conserved residue(s) required for the propagation of feature annotation.</text>
</comment>
<gene>
    <name evidence="3" type="ORF">BXO512_02075</name>
</gene>
<sequence>MLRGMSGSPARVLVVEDEAAIADTVLYALRSEDYAPDTADSRAVSRVKCNTSRDLLLEPVHDL</sequence>
<dbReference type="InterPro" id="IPR001789">
    <property type="entry name" value="Sig_transdc_resp-reg_receiver"/>
</dbReference>
<protein>
    <recommendedName>
        <fullName evidence="2">Response regulatory domain-containing protein</fullName>
    </recommendedName>
</protein>
<organism evidence="3">
    <name type="scientific">Xanthomonas oryzae pv. oryzae</name>
    <dbReference type="NCBI Taxonomy" id="64187"/>
    <lineage>
        <taxon>Bacteria</taxon>
        <taxon>Pseudomonadati</taxon>
        <taxon>Pseudomonadota</taxon>
        <taxon>Gammaproteobacteria</taxon>
        <taxon>Lysobacterales</taxon>
        <taxon>Lysobacteraceae</taxon>
        <taxon>Xanthomonas</taxon>
    </lineage>
</organism>
<evidence type="ECO:0000256" key="1">
    <source>
        <dbReference type="PROSITE-ProRule" id="PRU00169"/>
    </source>
</evidence>
<dbReference type="InterPro" id="IPR011006">
    <property type="entry name" value="CheY-like_superfamily"/>
</dbReference>
<accession>A0A854DPI4</accession>
<proteinExistence type="predicted"/>
<feature type="domain" description="Response regulatory" evidence="2">
    <location>
        <begin position="11"/>
        <end position="63"/>
    </location>
</feature>
<dbReference type="GO" id="GO:0000160">
    <property type="term" value="P:phosphorelay signal transduction system"/>
    <property type="evidence" value="ECO:0007669"/>
    <property type="project" value="InterPro"/>
</dbReference>
<dbReference type="SUPFAM" id="SSF52172">
    <property type="entry name" value="CheY-like"/>
    <property type="match status" value="1"/>
</dbReference>